<dbReference type="Proteomes" id="UP000433493">
    <property type="component" value="Unassembled WGS sequence"/>
</dbReference>
<protein>
    <submittedName>
        <fullName evidence="1">Uncharacterized protein</fullName>
    </submittedName>
</protein>
<evidence type="ECO:0000313" key="2">
    <source>
        <dbReference type="Proteomes" id="UP000433493"/>
    </source>
</evidence>
<gene>
    <name evidence="1" type="ORF">F8O05_08090</name>
</gene>
<sequence length="271" mass="30226">MANSTLELRELMIELLDAWDAQGHPTEMSQPRARAGRAITTQDVARMECVVGLTRHVHETARAVQLLLDSGHHNAALPLARVVYECALTAAWLVQSKDDEGIRAFLHEYARQRTGLQSSLKRAVATTFREGEVTGTNMEDFLGSADNARRFDLICEDLEPGGTDAYIYYRILSSYSHAGVPVVDLYFSPPPLGERVPPPRLKPALALDEGLLRFLTAASMVWSGRAVTYISKDHGYRSTLRRIARALEINPEIQLSDAYRKRHAQGKTRAK</sequence>
<dbReference type="OrthoDB" id="5181220at2"/>
<dbReference type="InterPro" id="IPR043733">
    <property type="entry name" value="DUF5677"/>
</dbReference>
<proteinExistence type="predicted"/>
<dbReference type="AlphaFoldDB" id="A0A7J5BAR7"/>
<reference evidence="1 2" key="1">
    <citation type="submission" date="2019-09" db="EMBL/GenBank/DDBJ databases">
        <title>Phylogeny of genus Pseudoclavibacter and closely related genus.</title>
        <authorList>
            <person name="Li Y."/>
        </authorList>
    </citation>
    <scope>NUCLEOTIDE SEQUENCE [LARGE SCALE GENOMIC DNA]</scope>
    <source>
        <strain evidence="1 2">KCTC 13959</strain>
    </source>
</reference>
<dbReference type="EMBL" id="WBKB01000004">
    <property type="protein sequence ID" value="KAB1643182.1"/>
    <property type="molecule type" value="Genomic_DNA"/>
</dbReference>
<accession>A0A7J5BAR7</accession>
<comment type="caution">
    <text evidence="1">The sequence shown here is derived from an EMBL/GenBank/DDBJ whole genome shotgun (WGS) entry which is preliminary data.</text>
</comment>
<evidence type="ECO:0000313" key="1">
    <source>
        <dbReference type="EMBL" id="KAB1643182.1"/>
    </source>
</evidence>
<dbReference type="Pfam" id="PF18928">
    <property type="entry name" value="DUF5677"/>
    <property type="match status" value="1"/>
</dbReference>
<dbReference type="RefSeq" id="WP_158052231.1">
    <property type="nucleotide sequence ID" value="NZ_WBKB01000004.1"/>
</dbReference>
<name>A0A7J5BAR7_9MICO</name>
<keyword evidence="2" id="KW-1185">Reference proteome</keyword>
<organism evidence="1 2">
    <name type="scientific">Gulosibacter chungangensis</name>
    <dbReference type="NCBI Taxonomy" id="979746"/>
    <lineage>
        <taxon>Bacteria</taxon>
        <taxon>Bacillati</taxon>
        <taxon>Actinomycetota</taxon>
        <taxon>Actinomycetes</taxon>
        <taxon>Micrococcales</taxon>
        <taxon>Microbacteriaceae</taxon>
        <taxon>Gulosibacter</taxon>
    </lineage>
</organism>